<dbReference type="Gene3D" id="1.25.40.10">
    <property type="entry name" value="Tetratricopeptide repeat domain"/>
    <property type="match status" value="4"/>
</dbReference>
<evidence type="ECO:0000313" key="5">
    <source>
        <dbReference type="EMBL" id="NER28582.1"/>
    </source>
</evidence>
<accession>A0A6B3ND94</accession>
<evidence type="ECO:0000256" key="1">
    <source>
        <dbReference type="ARBA" id="ARBA00022737"/>
    </source>
</evidence>
<proteinExistence type="predicted"/>
<evidence type="ECO:0000256" key="2">
    <source>
        <dbReference type="ARBA" id="ARBA00022803"/>
    </source>
</evidence>
<dbReference type="SUPFAM" id="SSF48452">
    <property type="entry name" value="TPR-like"/>
    <property type="match status" value="3"/>
</dbReference>
<evidence type="ECO:0000256" key="4">
    <source>
        <dbReference type="SAM" id="MobiDB-lite"/>
    </source>
</evidence>
<organism evidence="5">
    <name type="scientific">Symploca sp. SIO1C4</name>
    <dbReference type="NCBI Taxonomy" id="2607765"/>
    <lineage>
        <taxon>Bacteria</taxon>
        <taxon>Bacillati</taxon>
        <taxon>Cyanobacteriota</taxon>
        <taxon>Cyanophyceae</taxon>
        <taxon>Coleofasciculales</taxon>
        <taxon>Coleofasciculaceae</taxon>
        <taxon>Symploca</taxon>
    </lineage>
</organism>
<dbReference type="AlphaFoldDB" id="A0A6B3ND94"/>
<protein>
    <submittedName>
        <fullName evidence="5">Tetratricopeptide repeat protein</fullName>
    </submittedName>
</protein>
<dbReference type="PANTHER" id="PTHR44858">
    <property type="entry name" value="TETRATRICOPEPTIDE REPEAT PROTEIN 6"/>
    <property type="match status" value="1"/>
</dbReference>
<keyword evidence="2 3" id="KW-0802">TPR repeat</keyword>
<gene>
    <name evidence="5" type="ORF">F6J89_13350</name>
</gene>
<sequence length="554" mass="62892">MNVHLVLNEKPSRTNQKLKTLSNYVQQYPSGWKKRLELADLLYKMGRWLEAVEEYRQVLQREPCLIAVRLQIGKLLHLLGKDKEAIAVYQETLSLCHNAATKKHLEGLIELYHHRPHEAVNLLESAASIEPYNQAHWHAIGQVYQETESPLAALQAFDSALSLNPNDVVALNQSYQPLLAVGTFKEARQRLEQALKLSPNDCRTLQKLATHRCQQGLVTGEEGKQTKQLINTALTLAPDWASAHQILSLYHLCRGKWDKAVAVLLKFTEEHPHSPLGWYHYAQCLFYTGNSYTAAEAILRAYNLYQNDCEIYLALCEILPAAGRLEEFGINSHSDSEPPKSPLLRKTLTENSPLDKGLKRSPRGVRREQKYQLASKTNTTSGSLIEEMLNRFPQNWNVWVTTGRVLVETFKNIEEGCRVSAHAVQLQPQLPEAWFLYGRVLAIAGRHREATEVLAQGWQLQSQGYLPSVSAALWLGESYQALGDEPRSRKWWQEACDRTQVLIKFNPTTAYYWQGRALLALGDVKGAREAYSMAIARHLLYPARGEVKQTLLNL</sequence>
<keyword evidence="1" id="KW-0677">Repeat</keyword>
<dbReference type="InterPro" id="IPR050498">
    <property type="entry name" value="Ycf3"/>
</dbReference>
<dbReference type="PROSITE" id="PS50005">
    <property type="entry name" value="TPR"/>
    <property type="match status" value="1"/>
</dbReference>
<dbReference type="PANTHER" id="PTHR44858:SF1">
    <property type="entry name" value="UDP-N-ACETYLGLUCOSAMINE--PEPTIDE N-ACETYLGLUCOSAMINYLTRANSFERASE SPINDLY-RELATED"/>
    <property type="match status" value="1"/>
</dbReference>
<dbReference type="Pfam" id="PF13432">
    <property type="entry name" value="TPR_16"/>
    <property type="match status" value="3"/>
</dbReference>
<comment type="caution">
    <text evidence="5">The sequence shown here is derived from an EMBL/GenBank/DDBJ whole genome shotgun (WGS) entry which is preliminary data.</text>
</comment>
<feature type="repeat" description="TPR" evidence="3">
    <location>
        <begin position="134"/>
        <end position="167"/>
    </location>
</feature>
<reference evidence="5" key="1">
    <citation type="submission" date="2019-11" db="EMBL/GenBank/DDBJ databases">
        <title>Genomic insights into an expanded diversity of filamentous marine cyanobacteria reveals the extraordinary biosynthetic potential of Moorea and Okeania.</title>
        <authorList>
            <person name="Ferreira Leao T."/>
            <person name="Wang M."/>
            <person name="Moss N."/>
            <person name="Da Silva R."/>
            <person name="Sanders J."/>
            <person name="Nurk S."/>
            <person name="Gurevich A."/>
            <person name="Humphrey G."/>
            <person name="Reher R."/>
            <person name="Zhu Q."/>
            <person name="Belda-Ferre P."/>
            <person name="Glukhov E."/>
            <person name="Rex R."/>
            <person name="Dorrestein P.C."/>
            <person name="Knight R."/>
            <person name="Pevzner P."/>
            <person name="Gerwick W.H."/>
            <person name="Gerwick L."/>
        </authorList>
    </citation>
    <scope>NUCLEOTIDE SEQUENCE</scope>
    <source>
        <strain evidence="5">SIO1C4</strain>
    </source>
</reference>
<evidence type="ECO:0000256" key="3">
    <source>
        <dbReference type="PROSITE-ProRule" id="PRU00339"/>
    </source>
</evidence>
<dbReference type="InterPro" id="IPR011990">
    <property type="entry name" value="TPR-like_helical_dom_sf"/>
</dbReference>
<dbReference type="Pfam" id="PF13181">
    <property type="entry name" value="TPR_8"/>
    <property type="match status" value="1"/>
</dbReference>
<dbReference type="EMBL" id="JAAHFQ010000233">
    <property type="protein sequence ID" value="NER28582.1"/>
    <property type="molecule type" value="Genomic_DNA"/>
</dbReference>
<dbReference type="SMART" id="SM00028">
    <property type="entry name" value="TPR"/>
    <property type="match status" value="7"/>
</dbReference>
<name>A0A6B3ND94_9CYAN</name>
<feature type="region of interest" description="Disordered" evidence="4">
    <location>
        <begin position="352"/>
        <end position="378"/>
    </location>
</feature>
<dbReference type="InterPro" id="IPR019734">
    <property type="entry name" value="TPR_rpt"/>
</dbReference>